<organism evidence="2 3">
    <name type="scientific">Plakobranchus ocellatus</name>
    <dbReference type="NCBI Taxonomy" id="259542"/>
    <lineage>
        <taxon>Eukaryota</taxon>
        <taxon>Metazoa</taxon>
        <taxon>Spiralia</taxon>
        <taxon>Lophotrochozoa</taxon>
        <taxon>Mollusca</taxon>
        <taxon>Gastropoda</taxon>
        <taxon>Heterobranchia</taxon>
        <taxon>Euthyneura</taxon>
        <taxon>Panpulmonata</taxon>
        <taxon>Sacoglossa</taxon>
        <taxon>Placobranchoidea</taxon>
        <taxon>Plakobranchidae</taxon>
        <taxon>Plakobranchus</taxon>
    </lineage>
</organism>
<evidence type="ECO:0000313" key="3">
    <source>
        <dbReference type="Proteomes" id="UP000735302"/>
    </source>
</evidence>
<name>A0AAV4A4X4_9GAST</name>
<dbReference type="AlphaFoldDB" id="A0AAV4A4X4"/>
<evidence type="ECO:0000313" key="2">
    <source>
        <dbReference type="EMBL" id="GFO03291.1"/>
    </source>
</evidence>
<evidence type="ECO:0008006" key="4">
    <source>
        <dbReference type="Google" id="ProtNLM"/>
    </source>
</evidence>
<sequence length="143" mass="15096">MSRGEWKVAGGTEEGGSNEEKKTEKGGGSEGDFANPWEGVGMQDEQLPTNQPLESCVNWPVPASAYLAEDSADKAAALGAESKACVHKRPEEHGEDGEHLLDDVARLPTHLPAGLSQGVAVSSHHGGEKDGAEDCGEDWNTQF</sequence>
<proteinExistence type="predicted"/>
<gene>
    <name evidence="2" type="ORF">PoB_002979600</name>
</gene>
<dbReference type="EMBL" id="BLXT01003724">
    <property type="protein sequence ID" value="GFO03291.1"/>
    <property type="molecule type" value="Genomic_DNA"/>
</dbReference>
<reference evidence="2 3" key="1">
    <citation type="journal article" date="2021" name="Elife">
        <title>Chloroplast acquisition without the gene transfer in kleptoplastic sea slugs, Plakobranchus ocellatus.</title>
        <authorList>
            <person name="Maeda T."/>
            <person name="Takahashi S."/>
            <person name="Yoshida T."/>
            <person name="Shimamura S."/>
            <person name="Takaki Y."/>
            <person name="Nagai Y."/>
            <person name="Toyoda A."/>
            <person name="Suzuki Y."/>
            <person name="Arimoto A."/>
            <person name="Ishii H."/>
            <person name="Satoh N."/>
            <person name="Nishiyama T."/>
            <person name="Hasebe M."/>
            <person name="Maruyama T."/>
            <person name="Minagawa J."/>
            <person name="Obokata J."/>
            <person name="Shigenobu S."/>
        </authorList>
    </citation>
    <scope>NUCLEOTIDE SEQUENCE [LARGE SCALE GENOMIC DNA]</scope>
</reference>
<feature type="region of interest" description="Disordered" evidence="1">
    <location>
        <begin position="1"/>
        <end position="55"/>
    </location>
</feature>
<feature type="region of interest" description="Disordered" evidence="1">
    <location>
        <begin position="117"/>
        <end position="143"/>
    </location>
</feature>
<keyword evidence="3" id="KW-1185">Reference proteome</keyword>
<evidence type="ECO:0000256" key="1">
    <source>
        <dbReference type="SAM" id="MobiDB-lite"/>
    </source>
</evidence>
<accession>A0AAV4A4X4</accession>
<protein>
    <recommendedName>
        <fullName evidence="4">Prolactin receptor</fullName>
    </recommendedName>
</protein>
<dbReference type="Proteomes" id="UP000735302">
    <property type="component" value="Unassembled WGS sequence"/>
</dbReference>
<comment type="caution">
    <text evidence="2">The sequence shown here is derived from an EMBL/GenBank/DDBJ whole genome shotgun (WGS) entry which is preliminary data.</text>
</comment>
<feature type="compositionally biased region" description="Basic and acidic residues" evidence="1">
    <location>
        <begin position="18"/>
        <end position="27"/>
    </location>
</feature>